<dbReference type="Gene3D" id="1.10.630.10">
    <property type="entry name" value="Cytochrome P450"/>
    <property type="match status" value="1"/>
</dbReference>
<dbReference type="OrthoDB" id="1055148at2759"/>
<feature type="transmembrane region" description="Helical" evidence="5">
    <location>
        <begin position="6"/>
        <end position="22"/>
    </location>
</feature>
<keyword evidence="5" id="KW-0472">Membrane</keyword>
<comment type="similarity">
    <text evidence="1">Belongs to the cytochrome P450 family.</text>
</comment>
<keyword evidence="4" id="KW-0503">Monooxygenase</keyword>
<dbReference type="Proteomes" id="UP000186922">
    <property type="component" value="Unassembled WGS sequence"/>
</dbReference>
<dbReference type="InterPro" id="IPR036396">
    <property type="entry name" value="Cyt_P450_sf"/>
</dbReference>
<proteinExistence type="inferred from homology"/>
<evidence type="ECO:0000313" key="6">
    <source>
        <dbReference type="EMBL" id="GAV02817.1"/>
    </source>
</evidence>
<dbReference type="GO" id="GO:0006082">
    <property type="term" value="P:organic acid metabolic process"/>
    <property type="evidence" value="ECO:0007669"/>
    <property type="project" value="TreeGrafter"/>
</dbReference>
<keyword evidence="4" id="KW-0560">Oxidoreductase</keyword>
<evidence type="ECO:0000256" key="3">
    <source>
        <dbReference type="ARBA" id="ARBA00023004"/>
    </source>
</evidence>
<dbReference type="PANTHER" id="PTHR24300:SF375">
    <property type="entry name" value="CYTOCHROME P450 FAMILY"/>
    <property type="match status" value="1"/>
</dbReference>
<evidence type="ECO:0000256" key="4">
    <source>
        <dbReference type="ARBA" id="ARBA00023033"/>
    </source>
</evidence>
<evidence type="ECO:0000313" key="7">
    <source>
        <dbReference type="Proteomes" id="UP000186922"/>
    </source>
</evidence>
<gene>
    <name evidence="6" type="primary">RvY_13336</name>
    <name evidence="6" type="synonym">RvY_13336.2</name>
    <name evidence="6" type="ORF">RvY_13336-2</name>
</gene>
<keyword evidence="2" id="KW-0479">Metal-binding</keyword>
<evidence type="ECO:0000256" key="2">
    <source>
        <dbReference type="ARBA" id="ARBA00022723"/>
    </source>
</evidence>
<dbReference type="PANTHER" id="PTHR24300">
    <property type="entry name" value="CYTOCHROME P450 508A4-RELATED"/>
    <property type="match status" value="1"/>
</dbReference>
<keyword evidence="5" id="KW-0812">Transmembrane</keyword>
<dbReference type="EMBL" id="BDGG01000008">
    <property type="protein sequence ID" value="GAV02817.1"/>
    <property type="molecule type" value="Genomic_DNA"/>
</dbReference>
<protein>
    <recommendedName>
        <fullName evidence="8">Cytochrome P450</fullName>
    </recommendedName>
</protein>
<keyword evidence="7" id="KW-1185">Reference proteome</keyword>
<dbReference type="GO" id="GO:0016712">
    <property type="term" value="F:oxidoreductase activity, acting on paired donors, with incorporation or reduction of molecular oxygen, reduced flavin or flavoprotein as one donor, and incorporation of one atom of oxygen"/>
    <property type="evidence" value="ECO:0007669"/>
    <property type="project" value="TreeGrafter"/>
</dbReference>
<dbReference type="GO" id="GO:0005506">
    <property type="term" value="F:iron ion binding"/>
    <property type="evidence" value="ECO:0007669"/>
    <property type="project" value="InterPro"/>
</dbReference>
<dbReference type="InterPro" id="IPR001128">
    <property type="entry name" value="Cyt_P450"/>
</dbReference>
<name>A0A1D1VMK1_RAMVA</name>
<sequence>MIEIPLWWSFGLILFVSLLAYYRRRRAEPSNLPPGPACTYSFMTTTKFLSKHAAEFQSHFAIVGFPLIGNLGQLRGSGFDRLRHMAKLVDRYGKNGVATLQLGAGKDNRFVFIKDYETIKHALGHDAFSGRPKSFTRDEFFRGQGILFVEGYLWKEHRRFALSTLRDFGMGKSWLQDMILDEARELVDDLTALKENPIDPTEVITPCANNVICGIAYGKRFSHQDARLRRLTELIGKNLTLTAKGQPVDFYPFLRHIPFTKFSTVLKECTKNNEEIARFLQDLVDEHRKVFRPSADAPSDYIDAFLKQQYTQRDDPTSTFTGSCLKSAQFTFSSYIQGDFLF</sequence>
<keyword evidence="3" id="KW-0408">Iron</keyword>
<organism evidence="6 7">
    <name type="scientific">Ramazzottius varieornatus</name>
    <name type="common">Water bear</name>
    <name type="synonym">Tardigrade</name>
    <dbReference type="NCBI Taxonomy" id="947166"/>
    <lineage>
        <taxon>Eukaryota</taxon>
        <taxon>Metazoa</taxon>
        <taxon>Ecdysozoa</taxon>
        <taxon>Tardigrada</taxon>
        <taxon>Eutardigrada</taxon>
        <taxon>Parachela</taxon>
        <taxon>Hypsibioidea</taxon>
        <taxon>Ramazzottiidae</taxon>
        <taxon>Ramazzottius</taxon>
    </lineage>
</organism>
<evidence type="ECO:0000256" key="1">
    <source>
        <dbReference type="ARBA" id="ARBA00010617"/>
    </source>
</evidence>
<reference evidence="6 7" key="1">
    <citation type="journal article" date="2016" name="Nat. Commun.">
        <title>Extremotolerant tardigrade genome and improved radiotolerance of human cultured cells by tardigrade-unique protein.</title>
        <authorList>
            <person name="Hashimoto T."/>
            <person name="Horikawa D.D."/>
            <person name="Saito Y."/>
            <person name="Kuwahara H."/>
            <person name="Kozuka-Hata H."/>
            <person name="Shin-I T."/>
            <person name="Minakuchi Y."/>
            <person name="Ohishi K."/>
            <person name="Motoyama A."/>
            <person name="Aizu T."/>
            <person name="Enomoto A."/>
            <person name="Kondo K."/>
            <person name="Tanaka S."/>
            <person name="Hara Y."/>
            <person name="Koshikawa S."/>
            <person name="Sagara H."/>
            <person name="Miura T."/>
            <person name="Yokobori S."/>
            <person name="Miyagawa K."/>
            <person name="Suzuki Y."/>
            <person name="Kubo T."/>
            <person name="Oyama M."/>
            <person name="Kohara Y."/>
            <person name="Fujiyama A."/>
            <person name="Arakawa K."/>
            <person name="Katayama T."/>
            <person name="Toyoda A."/>
            <person name="Kunieda T."/>
        </authorList>
    </citation>
    <scope>NUCLEOTIDE SEQUENCE [LARGE SCALE GENOMIC DNA]</scope>
    <source>
        <strain evidence="6 7">YOKOZUNA-1</strain>
    </source>
</reference>
<dbReference type="InterPro" id="IPR050182">
    <property type="entry name" value="Cytochrome_P450_fam2"/>
</dbReference>
<comment type="caution">
    <text evidence="6">The sequence shown here is derived from an EMBL/GenBank/DDBJ whole genome shotgun (WGS) entry which is preliminary data.</text>
</comment>
<keyword evidence="5" id="KW-1133">Transmembrane helix</keyword>
<dbReference type="Pfam" id="PF00067">
    <property type="entry name" value="p450"/>
    <property type="match status" value="1"/>
</dbReference>
<dbReference type="GO" id="GO:0020037">
    <property type="term" value="F:heme binding"/>
    <property type="evidence" value="ECO:0007669"/>
    <property type="project" value="InterPro"/>
</dbReference>
<dbReference type="SUPFAM" id="SSF48264">
    <property type="entry name" value="Cytochrome P450"/>
    <property type="match status" value="1"/>
</dbReference>
<dbReference type="GO" id="GO:0006805">
    <property type="term" value="P:xenobiotic metabolic process"/>
    <property type="evidence" value="ECO:0007669"/>
    <property type="project" value="TreeGrafter"/>
</dbReference>
<dbReference type="AlphaFoldDB" id="A0A1D1VMK1"/>
<dbReference type="STRING" id="947166.A0A1D1VMK1"/>
<evidence type="ECO:0000256" key="5">
    <source>
        <dbReference type="SAM" id="Phobius"/>
    </source>
</evidence>
<accession>A0A1D1VMK1</accession>
<dbReference type="GO" id="GO:0005737">
    <property type="term" value="C:cytoplasm"/>
    <property type="evidence" value="ECO:0007669"/>
    <property type="project" value="TreeGrafter"/>
</dbReference>
<evidence type="ECO:0008006" key="8">
    <source>
        <dbReference type="Google" id="ProtNLM"/>
    </source>
</evidence>